<proteinExistence type="predicted"/>
<gene>
    <name evidence="2" type="ORF">B7Z12_00605</name>
</gene>
<dbReference type="PANTHER" id="PTHR30105">
    <property type="entry name" value="UNCHARACTERIZED YIBQ-RELATED"/>
    <property type="match status" value="1"/>
</dbReference>
<organism evidence="2 3">
    <name type="scientific">Caulobacter vibrioides</name>
    <name type="common">Caulobacter crescentus</name>
    <dbReference type="NCBI Taxonomy" id="155892"/>
    <lineage>
        <taxon>Bacteria</taxon>
        <taxon>Pseudomonadati</taxon>
        <taxon>Pseudomonadota</taxon>
        <taxon>Alphaproteobacteria</taxon>
        <taxon>Caulobacterales</taxon>
        <taxon>Caulobacteraceae</taxon>
        <taxon>Caulobacter</taxon>
    </lineage>
</organism>
<keyword evidence="1" id="KW-1133">Transmembrane helix</keyword>
<evidence type="ECO:0008006" key="4">
    <source>
        <dbReference type="Google" id="ProtNLM"/>
    </source>
</evidence>
<sequence length="394" mass="40581">MVVSFSRKPAYAAAAPASGAPGDLRAKLMAAISNPYISASGAALLFLASLATLVLITSDPKAGAPLIRLELTKIGATKNAPEGWREALAGDPAHEASLVPGELGLSANPFGPIMAKAKDEAPIAEGLENAPAVPQGPGLPQAPIAGLSAPGPGGGLLPIIAADGRTVADAYARPFTPDGRPKVSVVIGGLGLNAQTTRAAIETLPGEITLSFAPYAEGLQGWIDLARAHGHEVLLETPMEPADYPANDPGPYTLIAANRPDDTVRKLEWLMSRATGYFGLTNYLGARFVDNDQAMNTFNTALKARGLAFIDDGLAARRAGPIPRASADRVIDDELSASAIDAQLRALETGAASRGQSLGSGFAYPVTINQVRTWAAGLQARGIQLAPASALAHR</sequence>
<feature type="transmembrane region" description="Helical" evidence="1">
    <location>
        <begin position="36"/>
        <end position="56"/>
    </location>
</feature>
<evidence type="ECO:0000256" key="1">
    <source>
        <dbReference type="SAM" id="Phobius"/>
    </source>
</evidence>
<dbReference type="GO" id="GO:0005975">
    <property type="term" value="P:carbohydrate metabolic process"/>
    <property type="evidence" value="ECO:0007669"/>
    <property type="project" value="InterPro"/>
</dbReference>
<comment type="caution">
    <text evidence="2">The sequence shown here is derived from an EMBL/GenBank/DDBJ whole genome shotgun (WGS) entry which is preliminary data.</text>
</comment>
<dbReference type="AlphaFoldDB" id="A0A258DFD1"/>
<protein>
    <recommendedName>
        <fullName evidence="4">Divergent polysaccharide deacetylase family protein</fullName>
    </recommendedName>
</protein>
<dbReference type="InterPro" id="IPR006837">
    <property type="entry name" value="Divergent_DAC"/>
</dbReference>
<reference evidence="2 3" key="1">
    <citation type="submission" date="2017-03" db="EMBL/GenBank/DDBJ databases">
        <title>Lifting the veil on microbial sulfur biogeochemistry in mining wastewaters.</title>
        <authorList>
            <person name="Kantor R.S."/>
            <person name="Colenbrander Nelson T."/>
            <person name="Marshall S."/>
            <person name="Bennett D."/>
            <person name="Apte S."/>
            <person name="Camacho D."/>
            <person name="Thomas B.C."/>
            <person name="Warren L.A."/>
            <person name="Banfield J.F."/>
        </authorList>
    </citation>
    <scope>NUCLEOTIDE SEQUENCE [LARGE SCALE GENOMIC DNA]</scope>
    <source>
        <strain evidence="2">32-67-7</strain>
    </source>
</reference>
<evidence type="ECO:0000313" key="2">
    <source>
        <dbReference type="EMBL" id="OYX06438.1"/>
    </source>
</evidence>
<dbReference type="Gene3D" id="3.20.20.370">
    <property type="entry name" value="Glycoside hydrolase/deacetylase"/>
    <property type="match status" value="1"/>
</dbReference>
<dbReference type="PANTHER" id="PTHR30105:SF2">
    <property type="entry name" value="DIVERGENT POLYSACCHARIDE DEACETYLASE SUPERFAMILY"/>
    <property type="match status" value="1"/>
</dbReference>
<dbReference type="Proteomes" id="UP000215616">
    <property type="component" value="Unassembled WGS sequence"/>
</dbReference>
<keyword evidence="1" id="KW-0812">Transmembrane</keyword>
<dbReference type="InterPro" id="IPR011330">
    <property type="entry name" value="Glyco_hydro/deAcase_b/a-brl"/>
</dbReference>
<keyword evidence="1" id="KW-0472">Membrane</keyword>
<dbReference type="Pfam" id="PF04748">
    <property type="entry name" value="Polysacc_deac_2"/>
    <property type="match status" value="1"/>
</dbReference>
<evidence type="ECO:0000313" key="3">
    <source>
        <dbReference type="Proteomes" id="UP000215616"/>
    </source>
</evidence>
<accession>A0A258DFD1</accession>
<dbReference type="EMBL" id="NCDQ01000004">
    <property type="protein sequence ID" value="OYX06438.1"/>
    <property type="molecule type" value="Genomic_DNA"/>
</dbReference>
<dbReference type="SUPFAM" id="SSF88713">
    <property type="entry name" value="Glycoside hydrolase/deacetylase"/>
    <property type="match status" value="1"/>
</dbReference>
<name>A0A258DFD1_CAUVI</name>
<dbReference type="CDD" id="cd10936">
    <property type="entry name" value="CE4_DAC2"/>
    <property type="match status" value="1"/>
</dbReference>